<dbReference type="EMBL" id="BLZA01000040">
    <property type="protein sequence ID" value="GHJ89259.1"/>
    <property type="molecule type" value="Genomic_DNA"/>
</dbReference>
<dbReference type="PANTHER" id="PTHR21183:SF18">
    <property type="entry name" value="LARGE RIBOSOMAL SUBUNIT PROTEIN UL29M"/>
    <property type="match status" value="1"/>
</dbReference>
<dbReference type="Gene3D" id="6.10.330.20">
    <property type="match status" value="1"/>
</dbReference>
<feature type="compositionally biased region" description="Basic and acidic residues" evidence="8">
    <location>
        <begin position="360"/>
        <end position="385"/>
    </location>
</feature>
<dbReference type="AlphaFoldDB" id="A0A8H3YGY4"/>
<organism evidence="9 10">
    <name type="scientific">Naganishia liquefaciens</name>
    <dbReference type="NCBI Taxonomy" id="104408"/>
    <lineage>
        <taxon>Eukaryota</taxon>
        <taxon>Fungi</taxon>
        <taxon>Dikarya</taxon>
        <taxon>Basidiomycota</taxon>
        <taxon>Agaricomycotina</taxon>
        <taxon>Tremellomycetes</taxon>
        <taxon>Filobasidiales</taxon>
        <taxon>Filobasidiaceae</taxon>
        <taxon>Naganishia</taxon>
    </lineage>
</organism>
<evidence type="ECO:0000313" key="9">
    <source>
        <dbReference type="EMBL" id="GHJ89259.1"/>
    </source>
</evidence>
<evidence type="ECO:0000256" key="6">
    <source>
        <dbReference type="ARBA" id="ARBA00035289"/>
    </source>
</evidence>
<reference evidence="9" key="1">
    <citation type="submission" date="2020-07" db="EMBL/GenBank/DDBJ databases">
        <title>Draft Genome Sequence of a Deep-Sea Yeast, Naganishia (Cryptococcus) liquefaciens strain N6.</title>
        <authorList>
            <person name="Han Y.W."/>
            <person name="Kajitani R."/>
            <person name="Morimoto H."/>
            <person name="Parhat M."/>
            <person name="Tsubouchi H."/>
            <person name="Bakenova O."/>
            <person name="Ogata M."/>
            <person name="Argunhan B."/>
            <person name="Aoki R."/>
            <person name="Kajiwara S."/>
            <person name="Itoh T."/>
            <person name="Iwasaki H."/>
        </authorList>
    </citation>
    <scope>NUCLEOTIDE SEQUENCE</scope>
    <source>
        <strain evidence="9">N6</strain>
    </source>
</reference>
<evidence type="ECO:0000313" key="10">
    <source>
        <dbReference type="Proteomes" id="UP000620104"/>
    </source>
</evidence>
<keyword evidence="3" id="KW-0689">Ribosomal protein</keyword>
<keyword evidence="4" id="KW-0496">Mitochondrion</keyword>
<keyword evidence="10" id="KW-1185">Reference proteome</keyword>
<proteinExistence type="inferred from homology"/>
<dbReference type="GO" id="GO:0003735">
    <property type="term" value="F:structural constituent of ribosome"/>
    <property type="evidence" value="ECO:0007669"/>
    <property type="project" value="InterPro"/>
</dbReference>
<name>A0A8H3YGY4_9TREE</name>
<dbReference type="OrthoDB" id="270763at2759"/>
<gene>
    <name evidence="9" type="ORF">NliqN6_5661</name>
</gene>
<sequence>MSLSSVSAKPMWRGLSRFAAKQSSVPVIAYRQMHTPGRQIPNHPTPTTSAHNSIPQSLDQHSNTIPNDALPNTDVEDVANPIPTHTLAATTARAHAQAEIATHRAGVARFTPKGRPIYSRPPASTSIPNSDAEKVNPNHPLWKFFRVDPRLSQPLGGMGLTPAEIAEGVYEESEGEGMISVEPIFGEDANLTSGRSWTAKELRQKSFADLHTLWYILLRERNVLATQREERRRLGISMDRELLTKRAFRCRKSMARVKYVLNERRLALVAAAESSRPASHAAILVHGRSPLGSADPLSLTGFEELKLTADEEALLNDEFEGDKEGLSGGFGDGERQKMDLNVGKEGKPVAQSGEVAQAEVESRDEGFGGGSEAKEFVKTMNEKQA</sequence>
<protein>
    <recommendedName>
        <fullName evidence="6">Large ribosomal subunit protein uL29m</fullName>
    </recommendedName>
    <alternativeName>
        <fullName evidence="7">54S ribosomal protein L4, mitochondrial</fullName>
    </alternativeName>
</protein>
<evidence type="ECO:0000256" key="8">
    <source>
        <dbReference type="SAM" id="MobiDB-lite"/>
    </source>
</evidence>
<feature type="compositionally biased region" description="Polar residues" evidence="8">
    <location>
        <begin position="45"/>
        <end position="63"/>
    </location>
</feature>
<accession>A0A8H3YGY4</accession>
<comment type="similarity">
    <text evidence="2">Belongs to the universal ribosomal protein uL29 family.</text>
</comment>
<dbReference type="Proteomes" id="UP000620104">
    <property type="component" value="Unassembled WGS sequence"/>
</dbReference>
<evidence type="ECO:0000256" key="7">
    <source>
        <dbReference type="ARBA" id="ARBA00035399"/>
    </source>
</evidence>
<dbReference type="Pfam" id="PF06984">
    <property type="entry name" value="MRP-L47"/>
    <property type="match status" value="1"/>
</dbReference>
<evidence type="ECO:0000256" key="4">
    <source>
        <dbReference type="ARBA" id="ARBA00023128"/>
    </source>
</evidence>
<evidence type="ECO:0000256" key="5">
    <source>
        <dbReference type="ARBA" id="ARBA00023274"/>
    </source>
</evidence>
<keyword evidence="5" id="KW-0687">Ribonucleoprotein</keyword>
<dbReference type="InterPro" id="IPR038340">
    <property type="entry name" value="MRP-L47_sf"/>
</dbReference>
<evidence type="ECO:0000256" key="2">
    <source>
        <dbReference type="ARBA" id="ARBA00009254"/>
    </source>
</evidence>
<comment type="subcellular location">
    <subcellularLocation>
        <location evidence="1">Mitochondrion</location>
    </subcellularLocation>
</comment>
<feature type="region of interest" description="Disordered" evidence="8">
    <location>
        <begin position="112"/>
        <end position="134"/>
    </location>
</feature>
<dbReference type="PANTHER" id="PTHR21183">
    <property type="entry name" value="RIBOSOMAL PROTEIN L47, MITOCHONDRIAL-RELATED"/>
    <property type="match status" value="1"/>
</dbReference>
<dbReference type="InterPro" id="IPR010729">
    <property type="entry name" value="Ribosomal_uL29_mit"/>
</dbReference>
<feature type="region of interest" description="Disordered" evidence="8">
    <location>
        <begin position="343"/>
        <end position="385"/>
    </location>
</feature>
<evidence type="ECO:0000256" key="3">
    <source>
        <dbReference type="ARBA" id="ARBA00022980"/>
    </source>
</evidence>
<dbReference type="GO" id="GO:0032543">
    <property type="term" value="P:mitochondrial translation"/>
    <property type="evidence" value="ECO:0007669"/>
    <property type="project" value="TreeGrafter"/>
</dbReference>
<dbReference type="GO" id="GO:0005762">
    <property type="term" value="C:mitochondrial large ribosomal subunit"/>
    <property type="evidence" value="ECO:0007669"/>
    <property type="project" value="TreeGrafter"/>
</dbReference>
<feature type="region of interest" description="Disordered" evidence="8">
    <location>
        <begin position="36"/>
        <end position="63"/>
    </location>
</feature>
<comment type="caution">
    <text evidence="9">The sequence shown here is derived from an EMBL/GenBank/DDBJ whole genome shotgun (WGS) entry which is preliminary data.</text>
</comment>
<evidence type="ECO:0000256" key="1">
    <source>
        <dbReference type="ARBA" id="ARBA00004173"/>
    </source>
</evidence>